<dbReference type="Proteomes" id="UP001529491">
    <property type="component" value="Chromosome"/>
</dbReference>
<evidence type="ECO:0000313" key="4">
    <source>
        <dbReference type="EMBL" id="WOT06734.1"/>
    </source>
</evidence>
<dbReference type="InterPro" id="IPR000182">
    <property type="entry name" value="GNAT_dom"/>
</dbReference>
<dbReference type="PANTHER" id="PTHR43800">
    <property type="entry name" value="PEPTIDYL-LYSINE N-ACETYLTRANSFERASE YJAB"/>
    <property type="match status" value="1"/>
</dbReference>
<evidence type="ECO:0000313" key="5">
    <source>
        <dbReference type="Proteomes" id="UP001529491"/>
    </source>
</evidence>
<feature type="domain" description="N-acetyltransferase" evidence="3">
    <location>
        <begin position="1"/>
        <end position="142"/>
    </location>
</feature>
<gene>
    <name evidence="4" type="ORF">RGE70_08290</name>
</gene>
<dbReference type="EC" id="2.3.1.-" evidence="4"/>
<keyword evidence="2 4" id="KW-0012">Acyltransferase</keyword>
<sequence>MIRSYKNDDIEAVLKLWLTASIKAHDFVDAEFWQSQVDNMRNIYLPASDIFVYQRGSKIIGFYALYETTLAALFVANDAQGQGVGKQLLSHAKSQRTRLSLCVYKENEPSIKFYMSQGFSIISEQTDKHTGHQELTMTHEPKP</sequence>
<dbReference type="Pfam" id="PF13508">
    <property type="entry name" value="Acetyltransf_7"/>
    <property type="match status" value="1"/>
</dbReference>
<name>A0ABZ0K494_9GAMM</name>
<dbReference type="GO" id="GO:0016746">
    <property type="term" value="F:acyltransferase activity"/>
    <property type="evidence" value="ECO:0007669"/>
    <property type="project" value="UniProtKB-KW"/>
</dbReference>
<protein>
    <submittedName>
        <fullName evidence="4">N-acetyltransferase</fullName>
        <ecNumber evidence="4">2.3.1.-</ecNumber>
    </submittedName>
</protein>
<evidence type="ECO:0000259" key="3">
    <source>
        <dbReference type="PROSITE" id="PS51186"/>
    </source>
</evidence>
<keyword evidence="5" id="KW-1185">Reference proteome</keyword>
<dbReference type="CDD" id="cd04301">
    <property type="entry name" value="NAT_SF"/>
    <property type="match status" value="1"/>
</dbReference>
<reference evidence="4 5" key="1">
    <citation type="submission" date="2023-10" db="EMBL/GenBank/DDBJ databases">
        <title>Complete genome sequence of Shewanella sp. DAU334.</title>
        <authorList>
            <person name="Lee Y.-S."/>
            <person name="Jeong H.-R."/>
            <person name="Hwang E.-J."/>
            <person name="Choi Y.-L."/>
            <person name="Kim G.-D."/>
        </authorList>
    </citation>
    <scope>NUCLEOTIDE SEQUENCE [LARGE SCALE GENOMIC DNA]</scope>
    <source>
        <strain evidence="4 5">DAU334</strain>
    </source>
</reference>
<dbReference type="SUPFAM" id="SSF55729">
    <property type="entry name" value="Acyl-CoA N-acyltransferases (Nat)"/>
    <property type="match status" value="1"/>
</dbReference>
<dbReference type="PROSITE" id="PS51186">
    <property type="entry name" value="GNAT"/>
    <property type="match status" value="1"/>
</dbReference>
<dbReference type="Gene3D" id="3.40.630.30">
    <property type="match status" value="1"/>
</dbReference>
<accession>A0ABZ0K494</accession>
<keyword evidence="1 4" id="KW-0808">Transferase</keyword>
<proteinExistence type="predicted"/>
<organism evidence="4 5">
    <name type="scientific">Shewanella youngdeokensis</name>
    <dbReference type="NCBI Taxonomy" id="2999068"/>
    <lineage>
        <taxon>Bacteria</taxon>
        <taxon>Pseudomonadati</taxon>
        <taxon>Pseudomonadota</taxon>
        <taxon>Gammaproteobacteria</taxon>
        <taxon>Alteromonadales</taxon>
        <taxon>Shewanellaceae</taxon>
        <taxon>Shewanella</taxon>
    </lineage>
</organism>
<dbReference type="PANTHER" id="PTHR43800:SF1">
    <property type="entry name" value="PEPTIDYL-LYSINE N-ACETYLTRANSFERASE YJAB"/>
    <property type="match status" value="1"/>
</dbReference>
<evidence type="ECO:0000256" key="2">
    <source>
        <dbReference type="ARBA" id="ARBA00023315"/>
    </source>
</evidence>
<dbReference type="RefSeq" id="WP_310472948.1">
    <property type="nucleotide sequence ID" value="NZ_CP136522.1"/>
</dbReference>
<dbReference type="EMBL" id="CP136522">
    <property type="protein sequence ID" value="WOT06734.1"/>
    <property type="molecule type" value="Genomic_DNA"/>
</dbReference>
<dbReference type="InterPro" id="IPR016181">
    <property type="entry name" value="Acyl_CoA_acyltransferase"/>
</dbReference>
<evidence type="ECO:0000256" key="1">
    <source>
        <dbReference type="ARBA" id="ARBA00022679"/>
    </source>
</evidence>
<dbReference type="NCBIfam" id="NF007853">
    <property type="entry name" value="PRK10562.1"/>
    <property type="match status" value="1"/>
</dbReference>